<dbReference type="SUPFAM" id="SSF109635">
    <property type="entry name" value="DnaK suppressor protein DksA, alpha-hairpin domain"/>
    <property type="match status" value="1"/>
</dbReference>
<evidence type="ECO:0000256" key="2">
    <source>
        <dbReference type="ARBA" id="ARBA00022771"/>
    </source>
</evidence>
<dbReference type="AlphaFoldDB" id="A0AA46YLT7"/>
<dbReference type="PROSITE" id="PS51128">
    <property type="entry name" value="ZF_DKSA_2"/>
    <property type="match status" value="1"/>
</dbReference>
<evidence type="ECO:0000256" key="3">
    <source>
        <dbReference type="ARBA" id="ARBA00022833"/>
    </source>
</evidence>
<dbReference type="PANTHER" id="PTHR33823">
    <property type="entry name" value="RNA POLYMERASE-BINDING TRANSCRIPTION FACTOR DKSA-RELATED"/>
    <property type="match status" value="1"/>
</dbReference>
<name>A0AA46YLT7_9ACTN</name>
<feature type="zinc finger region" description="dksA C4-type" evidence="4">
    <location>
        <begin position="85"/>
        <end position="109"/>
    </location>
</feature>
<evidence type="ECO:0000256" key="1">
    <source>
        <dbReference type="ARBA" id="ARBA00022723"/>
    </source>
</evidence>
<dbReference type="EMBL" id="CP094970">
    <property type="protein sequence ID" value="UYM05846.1"/>
    <property type="molecule type" value="Genomic_DNA"/>
</dbReference>
<evidence type="ECO:0000313" key="6">
    <source>
        <dbReference type="EMBL" id="UYM05846.1"/>
    </source>
</evidence>
<dbReference type="Pfam" id="PF01258">
    <property type="entry name" value="zf-dskA_traR"/>
    <property type="match status" value="1"/>
</dbReference>
<dbReference type="Proteomes" id="UP001164390">
    <property type="component" value="Chromosome"/>
</dbReference>
<protein>
    <submittedName>
        <fullName evidence="6">TraR/DksA family transcriptional regulator</fullName>
    </submittedName>
</protein>
<accession>A0AA46YLT7</accession>
<dbReference type="RefSeq" id="WP_271634677.1">
    <property type="nucleotide sequence ID" value="NZ_CP094970.1"/>
</dbReference>
<dbReference type="InterPro" id="IPR000962">
    <property type="entry name" value="Znf_DskA_TraR"/>
</dbReference>
<dbReference type="InterPro" id="IPR020458">
    <property type="entry name" value="Znf_DskA_TraR_CS"/>
</dbReference>
<dbReference type="InterPro" id="IPR037187">
    <property type="entry name" value="DnaK_N"/>
</dbReference>
<dbReference type="GO" id="GO:0008270">
    <property type="term" value="F:zinc ion binding"/>
    <property type="evidence" value="ECO:0007669"/>
    <property type="project" value="UniProtKB-KW"/>
</dbReference>
<organism evidence="6 7">
    <name type="scientific">Solicola gregarius</name>
    <dbReference type="NCBI Taxonomy" id="2908642"/>
    <lineage>
        <taxon>Bacteria</taxon>
        <taxon>Bacillati</taxon>
        <taxon>Actinomycetota</taxon>
        <taxon>Actinomycetes</taxon>
        <taxon>Propionibacteriales</taxon>
        <taxon>Nocardioidaceae</taxon>
        <taxon>Solicola</taxon>
    </lineage>
</organism>
<dbReference type="KEGG" id="sgrg:L0C25_01845"/>
<keyword evidence="3" id="KW-0862">Zinc</keyword>
<dbReference type="SUPFAM" id="SSF57716">
    <property type="entry name" value="Glucocorticoid receptor-like (DNA-binding domain)"/>
    <property type="match status" value="1"/>
</dbReference>
<keyword evidence="2" id="KW-0863">Zinc-finger</keyword>
<evidence type="ECO:0000313" key="7">
    <source>
        <dbReference type="Proteomes" id="UP001164390"/>
    </source>
</evidence>
<gene>
    <name evidence="6" type="ORF">L0C25_01845</name>
</gene>
<feature type="domain" description="Zinc finger DksA/TraR C4-type" evidence="5">
    <location>
        <begin position="80"/>
        <end position="110"/>
    </location>
</feature>
<keyword evidence="1" id="KW-0479">Metal-binding</keyword>
<proteinExistence type="predicted"/>
<keyword evidence="7" id="KW-1185">Reference proteome</keyword>
<reference evidence="6" key="1">
    <citation type="submission" date="2022-01" db="EMBL/GenBank/DDBJ databases">
        <title>Nocardioidaceae gen. sp. A5X3R13.</title>
        <authorList>
            <person name="Lopez Marin M.A."/>
            <person name="Uhlik O."/>
        </authorList>
    </citation>
    <scope>NUCLEOTIDE SEQUENCE</scope>
    <source>
        <strain evidence="6">A5X3R13</strain>
    </source>
</reference>
<evidence type="ECO:0000259" key="5">
    <source>
        <dbReference type="Pfam" id="PF01258"/>
    </source>
</evidence>
<dbReference type="Gene3D" id="1.20.120.910">
    <property type="entry name" value="DksA, coiled-coil domain"/>
    <property type="match status" value="1"/>
</dbReference>
<sequence length="111" mass="12033">MDGVRGRLETESQQAHRRLASLTRDFDRVVAGSRDANGDDEHDPEGATIAFERSQVGALIRQTEHHLGEVDAALARLDAGTYGTCERCGASIDQGRLEARPVARTCIRCAA</sequence>
<dbReference type="PROSITE" id="PS01102">
    <property type="entry name" value="ZF_DKSA_1"/>
    <property type="match status" value="1"/>
</dbReference>
<evidence type="ECO:0000256" key="4">
    <source>
        <dbReference type="PROSITE-ProRule" id="PRU00510"/>
    </source>
</evidence>